<comment type="similarity">
    <text evidence="1">Belongs to the pseudouridine synthase RluA family.</text>
</comment>
<dbReference type="InParanoid" id="A0A1E7FA30"/>
<dbReference type="GO" id="GO:0003723">
    <property type="term" value="F:RNA binding"/>
    <property type="evidence" value="ECO:0007669"/>
    <property type="project" value="InterPro"/>
</dbReference>
<dbReference type="InterPro" id="IPR006145">
    <property type="entry name" value="PsdUridine_synth_RsuA/RluA"/>
</dbReference>
<evidence type="ECO:0000313" key="4">
    <source>
        <dbReference type="Proteomes" id="UP000095751"/>
    </source>
</evidence>
<organism evidence="3 4">
    <name type="scientific">Fragilariopsis cylindrus CCMP1102</name>
    <dbReference type="NCBI Taxonomy" id="635003"/>
    <lineage>
        <taxon>Eukaryota</taxon>
        <taxon>Sar</taxon>
        <taxon>Stramenopiles</taxon>
        <taxon>Ochrophyta</taxon>
        <taxon>Bacillariophyta</taxon>
        <taxon>Bacillariophyceae</taxon>
        <taxon>Bacillariophycidae</taxon>
        <taxon>Bacillariales</taxon>
        <taxon>Bacillariaceae</taxon>
        <taxon>Fragilariopsis</taxon>
    </lineage>
</organism>
<evidence type="ECO:0000256" key="1">
    <source>
        <dbReference type="ARBA" id="ARBA00010876"/>
    </source>
</evidence>
<dbReference type="KEGG" id="fcy:FRACYDRAFT_152297"/>
<evidence type="ECO:0000313" key="3">
    <source>
        <dbReference type="EMBL" id="OEU14703.1"/>
    </source>
</evidence>
<reference evidence="3 4" key="1">
    <citation type="submission" date="2016-09" db="EMBL/GenBank/DDBJ databases">
        <title>Extensive genetic diversity and differential bi-allelic expression allows diatom success in the polar Southern Ocean.</title>
        <authorList>
            <consortium name="DOE Joint Genome Institute"/>
            <person name="Mock T."/>
            <person name="Otillar R.P."/>
            <person name="Strauss J."/>
            <person name="Dupont C."/>
            <person name="Frickenhaus S."/>
            <person name="Maumus F."/>
            <person name="Mcmullan M."/>
            <person name="Sanges R."/>
            <person name="Schmutz J."/>
            <person name="Toseland A."/>
            <person name="Valas R."/>
            <person name="Veluchamy A."/>
            <person name="Ward B.J."/>
            <person name="Allen A."/>
            <person name="Barry K."/>
            <person name="Falciatore A."/>
            <person name="Ferrante M."/>
            <person name="Fortunato A.E."/>
            <person name="Gloeckner G."/>
            <person name="Gruber A."/>
            <person name="Hipkin R."/>
            <person name="Janech M."/>
            <person name="Kroth P."/>
            <person name="Leese F."/>
            <person name="Lindquist E."/>
            <person name="Lyon B.R."/>
            <person name="Martin J."/>
            <person name="Mayer C."/>
            <person name="Parker M."/>
            <person name="Quesneville H."/>
            <person name="Raymond J."/>
            <person name="Uhlig C."/>
            <person name="Valentin K.U."/>
            <person name="Worden A.Z."/>
            <person name="Armbrust E.V."/>
            <person name="Bowler C."/>
            <person name="Green B."/>
            <person name="Moulton V."/>
            <person name="Van Oosterhout C."/>
            <person name="Grigoriev I."/>
        </authorList>
    </citation>
    <scope>NUCLEOTIDE SEQUENCE [LARGE SCALE GENOMIC DNA]</scope>
    <source>
        <strain evidence="3 4">CCMP1102</strain>
    </source>
</reference>
<protein>
    <submittedName>
        <fullName evidence="3">Pseudouridine synthase</fullName>
    </submittedName>
</protein>
<feature type="non-terminal residue" evidence="3">
    <location>
        <position position="1"/>
    </location>
</feature>
<dbReference type="PANTHER" id="PTHR21600:SF87">
    <property type="entry name" value="RNA PSEUDOURIDYLATE SYNTHASE DOMAIN-CONTAINING PROTEIN 1"/>
    <property type="match status" value="1"/>
</dbReference>
<accession>A0A1E7FA30</accession>
<keyword evidence="4" id="KW-1185">Reference proteome</keyword>
<evidence type="ECO:0000259" key="2">
    <source>
        <dbReference type="Pfam" id="PF00849"/>
    </source>
</evidence>
<gene>
    <name evidence="3" type="ORF">FRACYDRAFT_152297</name>
</gene>
<dbReference type="EMBL" id="KV784360">
    <property type="protein sequence ID" value="OEU14703.1"/>
    <property type="molecule type" value="Genomic_DNA"/>
</dbReference>
<dbReference type="AlphaFoldDB" id="A0A1E7FA30"/>
<dbReference type="InterPro" id="IPR020103">
    <property type="entry name" value="PsdUridine_synth_cat_dom_sf"/>
</dbReference>
<dbReference type="OrthoDB" id="418349at2759"/>
<feature type="non-terminal residue" evidence="3">
    <location>
        <position position="241"/>
    </location>
</feature>
<sequence>LQILYNDVSIVVVNKPSGVLTVPGVNSNPSMLTLLHNEFKNELDPKMKRDHMIIHRLDMDTSGIVIYAKSKKSMLHLQASFRDRKCTKHYEALVCGHINPEVEKGCIDLPLQRDHRFPPFMRCATPKSEREAKETVKDLQHAGWKKIVKKNPKPSKTMFEVLKREYISGGGEVTRIRLTPETGRTHQLRVHCASIGHPILGDPTYGVYGEVSQVMCLHACELHVQHPESGENMIYKQPPAF</sequence>
<dbReference type="Proteomes" id="UP000095751">
    <property type="component" value="Unassembled WGS sequence"/>
</dbReference>
<dbReference type="PANTHER" id="PTHR21600">
    <property type="entry name" value="MITOCHONDRIAL RNA PSEUDOURIDINE SYNTHASE"/>
    <property type="match status" value="1"/>
</dbReference>
<dbReference type="InterPro" id="IPR050188">
    <property type="entry name" value="RluA_PseudoU_synthase"/>
</dbReference>
<name>A0A1E7FA30_9STRA</name>
<dbReference type="Pfam" id="PF00849">
    <property type="entry name" value="PseudoU_synth_2"/>
    <property type="match status" value="1"/>
</dbReference>
<dbReference type="GO" id="GO:0009982">
    <property type="term" value="F:pseudouridine synthase activity"/>
    <property type="evidence" value="ECO:0007669"/>
    <property type="project" value="InterPro"/>
</dbReference>
<feature type="domain" description="Pseudouridine synthase RsuA/RluA-like" evidence="2">
    <location>
        <begin position="10"/>
        <end position="194"/>
    </location>
</feature>
<dbReference type="GO" id="GO:0000455">
    <property type="term" value="P:enzyme-directed rRNA pseudouridine synthesis"/>
    <property type="evidence" value="ECO:0007669"/>
    <property type="project" value="TreeGrafter"/>
</dbReference>
<dbReference type="CDD" id="cd02869">
    <property type="entry name" value="PseudoU_synth_RluA_like"/>
    <property type="match status" value="1"/>
</dbReference>
<proteinExistence type="inferred from homology"/>
<dbReference type="SUPFAM" id="SSF55120">
    <property type="entry name" value="Pseudouridine synthase"/>
    <property type="match status" value="1"/>
</dbReference>
<dbReference type="Gene3D" id="3.30.2350.10">
    <property type="entry name" value="Pseudouridine synthase"/>
    <property type="match status" value="1"/>
</dbReference>